<keyword evidence="4" id="KW-0175">Coiled coil</keyword>
<keyword evidence="3" id="KW-0418">Kinase</keyword>
<protein>
    <recommendedName>
        <fullName evidence="8">P-loop containing nucleoside triphosphate hydrolase protein</fullName>
    </recommendedName>
</protein>
<dbReference type="Gene3D" id="3.40.50.300">
    <property type="entry name" value="P-loop containing nucleotide triphosphate hydrolases"/>
    <property type="match status" value="1"/>
</dbReference>
<evidence type="ECO:0000256" key="2">
    <source>
        <dbReference type="ARBA" id="ARBA00022741"/>
    </source>
</evidence>
<dbReference type="GO" id="GO:0005524">
    <property type="term" value="F:ATP binding"/>
    <property type="evidence" value="ECO:0007669"/>
    <property type="project" value="InterPro"/>
</dbReference>
<dbReference type="STRING" id="1754190.A0A1Y2E8K0"/>
<evidence type="ECO:0000313" key="6">
    <source>
        <dbReference type="EMBL" id="ORY67891.1"/>
    </source>
</evidence>
<dbReference type="SUPFAM" id="SSF51735">
    <property type="entry name" value="NAD(P)-binding Rossmann-fold domains"/>
    <property type="match status" value="1"/>
</dbReference>
<evidence type="ECO:0000313" key="7">
    <source>
        <dbReference type="Proteomes" id="UP000193920"/>
    </source>
</evidence>
<dbReference type="GO" id="GO:0019205">
    <property type="term" value="F:nucleobase-containing compound kinase activity"/>
    <property type="evidence" value="ECO:0007669"/>
    <property type="project" value="InterPro"/>
</dbReference>
<keyword evidence="1" id="KW-0808">Transferase</keyword>
<dbReference type="AlphaFoldDB" id="A0A1Y2E8K0"/>
<dbReference type="PANTHER" id="PTHR23359">
    <property type="entry name" value="NUCLEOTIDE KINASE"/>
    <property type="match status" value="1"/>
</dbReference>
<name>A0A1Y2E8K0_9FUNG</name>
<evidence type="ECO:0000256" key="3">
    <source>
        <dbReference type="ARBA" id="ARBA00022777"/>
    </source>
</evidence>
<dbReference type="InterPro" id="IPR047499">
    <property type="entry name" value="DD_AK7"/>
</dbReference>
<dbReference type="Gene3D" id="3.40.50.720">
    <property type="entry name" value="NAD(P)-binding Rossmann-like Domain"/>
    <property type="match status" value="1"/>
</dbReference>
<dbReference type="InterPro" id="IPR036291">
    <property type="entry name" value="NAD(P)-bd_dom_sf"/>
</dbReference>
<organism evidence="6 7">
    <name type="scientific">Neocallimastix californiae</name>
    <dbReference type="NCBI Taxonomy" id="1754190"/>
    <lineage>
        <taxon>Eukaryota</taxon>
        <taxon>Fungi</taxon>
        <taxon>Fungi incertae sedis</taxon>
        <taxon>Chytridiomycota</taxon>
        <taxon>Chytridiomycota incertae sedis</taxon>
        <taxon>Neocallimastigomycetes</taxon>
        <taxon>Neocallimastigales</taxon>
        <taxon>Neocallimastigaceae</taxon>
        <taxon>Neocallimastix</taxon>
    </lineage>
</organism>
<comment type="caution">
    <text evidence="6">The sequence shown here is derived from an EMBL/GenBank/DDBJ whole genome shotgun (WGS) entry which is preliminary data.</text>
</comment>
<dbReference type="InterPro" id="IPR027417">
    <property type="entry name" value="P-loop_NTPase"/>
</dbReference>
<feature type="compositionally biased region" description="Acidic residues" evidence="5">
    <location>
        <begin position="32"/>
        <end position="50"/>
    </location>
</feature>
<evidence type="ECO:0000256" key="4">
    <source>
        <dbReference type="SAM" id="Coils"/>
    </source>
</evidence>
<sequence>MKVFISNVDTPIGHNVSRIISRTPVGSRRDANDEEDDDTAEEEEEEEEEKERETDKVDIDDNKKGIYEVIGTLSHPPISEEEKEVKGMIFPAPLVECGDKNIDKERCEAIENYAVLGEKPQWVTEIVDNSNLDELYKVLVKCDIIIYDITSCMDEALYIAEKFNKDAESFYEHPKIFIAVSSIMTWARTKVEDENLTEDEYRRRRAHPNFKNLLAAEKSIVKFGKKSSFKTFIVVPGLIYHSGDSIFHYLFKKAWHNEKSLKCFDDGSNIIPTIYLNDLCNIIVNVADNPPDTKVILAVDDSKNTLLEIVKAISESLTTGEVEMIPKENAFLEPIMSQDDFNMLQLNLRVDPEKVKEMAFEWKYESGLVENIQSIITEYKYARGLQPLKIGIHGPPYSGKTTLAKEISEYYRIHYVNAEQELKEGIEKLETIVNEYTEGSEGMEDYENAKDLLDEIQEYYKANGKYSDKHYINFTRDKLMSMPCRNQGYVLDEFPINTNLVQELFKSLNEDEGDEQYNSLIFPSYIFSLNASDNYLKDKVMLLSEQQVVGTTNTEEGFMKRLEEFKSNNTEENTVLNYFDEFEVHPITLDIENKSIGYLMEKIINEIGRPHNYGPTPEEIAEKRRIAEENKKKEEELAIQERIKNEKEEEIRLLKERAEWQIKLEEVKRQEQEVLEVQSIPLRNYLMKYVMPTLTSGLIDLCKERPEDPIDYLAEYLFKNNPTNNN</sequence>
<dbReference type="CDD" id="cd22967">
    <property type="entry name" value="DD_AK7"/>
    <property type="match status" value="1"/>
</dbReference>
<dbReference type="Proteomes" id="UP000193920">
    <property type="component" value="Unassembled WGS sequence"/>
</dbReference>
<keyword evidence="2" id="KW-0547">Nucleotide-binding</keyword>
<dbReference type="InterPro" id="IPR007858">
    <property type="entry name" value="Dpy-30_motif"/>
</dbReference>
<dbReference type="OrthoDB" id="10262413at2759"/>
<dbReference type="GO" id="GO:0006139">
    <property type="term" value="P:nucleobase-containing compound metabolic process"/>
    <property type="evidence" value="ECO:0007669"/>
    <property type="project" value="InterPro"/>
</dbReference>
<evidence type="ECO:0000256" key="1">
    <source>
        <dbReference type="ARBA" id="ARBA00022679"/>
    </source>
</evidence>
<dbReference type="Gene3D" id="1.20.890.10">
    <property type="entry name" value="cAMP-dependent protein kinase regulatory subunit, dimerization-anchoring domain"/>
    <property type="match status" value="1"/>
</dbReference>
<gene>
    <name evidence="6" type="ORF">LY90DRAFT_667739</name>
</gene>
<dbReference type="SUPFAM" id="SSF52540">
    <property type="entry name" value="P-loop containing nucleoside triphosphate hydrolases"/>
    <property type="match status" value="1"/>
</dbReference>
<evidence type="ECO:0000256" key="5">
    <source>
        <dbReference type="SAM" id="MobiDB-lite"/>
    </source>
</evidence>
<proteinExistence type="predicted"/>
<keyword evidence="7" id="KW-1185">Reference proteome</keyword>
<reference evidence="6 7" key="1">
    <citation type="submission" date="2016-08" db="EMBL/GenBank/DDBJ databases">
        <title>A Parts List for Fungal Cellulosomes Revealed by Comparative Genomics.</title>
        <authorList>
            <consortium name="DOE Joint Genome Institute"/>
            <person name="Haitjema C.H."/>
            <person name="Gilmore S.P."/>
            <person name="Henske J.K."/>
            <person name="Solomon K.V."/>
            <person name="De Groot R."/>
            <person name="Kuo A."/>
            <person name="Mondo S.J."/>
            <person name="Salamov A.A."/>
            <person name="Labutti K."/>
            <person name="Zhao Z."/>
            <person name="Chiniquy J."/>
            <person name="Barry K."/>
            <person name="Brewer H.M."/>
            <person name="Purvine S.O."/>
            <person name="Wright A.T."/>
            <person name="Boxma B."/>
            <person name="Van Alen T."/>
            <person name="Hackstein J.H."/>
            <person name="Baker S.E."/>
            <person name="Grigoriev I.V."/>
            <person name="O'Malley M.A."/>
        </authorList>
    </citation>
    <scope>NUCLEOTIDE SEQUENCE [LARGE SCALE GENOMIC DNA]</scope>
    <source>
        <strain evidence="6 7">G1</strain>
    </source>
</reference>
<dbReference type="Pfam" id="PF05186">
    <property type="entry name" value="Dpy-30"/>
    <property type="match status" value="1"/>
</dbReference>
<evidence type="ECO:0008006" key="8">
    <source>
        <dbReference type="Google" id="ProtNLM"/>
    </source>
</evidence>
<dbReference type="EMBL" id="MCOG01000048">
    <property type="protein sequence ID" value="ORY67891.1"/>
    <property type="molecule type" value="Genomic_DNA"/>
</dbReference>
<feature type="region of interest" description="Disordered" evidence="5">
    <location>
        <begin position="23"/>
        <end position="58"/>
    </location>
</feature>
<accession>A0A1Y2E8K0</accession>
<dbReference type="InterPro" id="IPR000850">
    <property type="entry name" value="Adenylat/UMP-CMP_kin"/>
</dbReference>
<feature type="coiled-coil region" evidence="4">
    <location>
        <begin position="623"/>
        <end position="670"/>
    </location>
</feature>